<feature type="domain" description="PIN" evidence="9">
    <location>
        <begin position="6"/>
        <end position="131"/>
    </location>
</feature>
<dbReference type="InterPro" id="IPR022907">
    <property type="entry name" value="VapC_family"/>
</dbReference>
<evidence type="ECO:0000313" key="10">
    <source>
        <dbReference type="EMBL" id="WHA39847.1"/>
    </source>
</evidence>
<comment type="cofactor">
    <cofactor evidence="1 8">
        <name>Mg(2+)</name>
        <dbReference type="ChEBI" id="CHEBI:18420"/>
    </cofactor>
</comment>
<evidence type="ECO:0000256" key="6">
    <source>
        <dbReference type="ARBA" id="ARBA00022842"/>
    </source>
</evidence>
<dbReference type="Gene3D" id="3.40.50.1010">
    <property type="entry name" value="5'-nuclease"/>
    <property type="match status" value="1"/>
</dbReference>
<dbReference type="HAMAP" id="MF_00265">
    <property type="entry name" value="VapC_Nob1"/>
    <property type="match status" value="1"/>
</dbReference>
<dbReference type="InterPro" id="IPR029060">
    <property type="entry name" value="PIN-like_dom_sf"/>
</dbReference>
<dbReference type="RefSeq" id="WP_234882900.1">
    <property type="nucleotide sequence ID" value="NZ_CP124733.1"/>
</dbReference>
<evidence type="ECO:0000313" key="11">
    <source>
        <dbReference type="Proteomes" id="UP000298664"/>
    </source>
</evidence>
<proteinExistence type="inferred from homology"/>
<protein>
    <recommendedName>
        <fullName evidence="8">Ribonuclease VapC</fullName>
        <shortName evidence="8">RNase VapC</shortName>
        <ecNumber evidence="8">3.1.-.-</ecNumber>
    </recommendedName>
    <alternativeName>
        <fullName evidence="8">Toxin VapC</fullName>
    </alternativeName>
</protein>
<dbReference type="AlphaFoldDB" id="A0AAF0H6S3"/>
<dbReference type="Pfam" id="PF01850">
    <property type="entry name" value="PIN"/>
    <property type="match status" value="1"/>
</dbReference>
<dbReference type="Proteomes" id="UP000298664">
    <property type="component" value="Chromosome Circular"/>
</dbReference>
<feature type="binding site" evidence="8">
    <location>
        <position position="8"/>
    </location>
    <ligand>
        <name>Mg(2+)</name>
        <dbReference type="ChEBI" id="CHEBI:18420"/>
    </ligand>
</feature>
<evidence type="ECO:0000256" key="5">
    <source>
        <dbReference type="ARBA" id="ARBA00022801"/>
    </source>
</evidence>
<dbReference type="EMBL" id="CP124733">
    <property type="protein sequence ID" value="WHA39847.1"/>
    <property type="molecule type" value="Genomic_DNA"/>
</dbReference>
<keyword evidence="3 8" id="KW-0540">Nuclease</keyword>
<accession>A0AAF0H6S3</accession>
<evidence type="ECO:0000256" key="7">
    <source>
        <dbReference type="ARBA" id="ARBA00038093"/>
    </source>
</evidence>
<evidence type="ECO:0000259" key="9">
    <source>
        <dbReference type="Pfam" id="PF01850"/>
    </source>
</evidence>
<keyword evidence="5 8" id="KW-0378">Hydrolase</keyword>
<comment type="function">
    <text evidence="8">Toxic component of a toxin-antitoxin (TA) system. An RNase.</text>
</comment>
<name>A0AAF0H6S3_9HYPH</name>
<feature type="binding site" evidence="8">
    <location>
        <position position="113"/>
    </location>
    <ligand>
        <name>Mg(2+)</name>
        <dbReference type="ChEBI" id="CHEBI:18420"/>
    </ligand>
</feature>
<keyword evidence="6 8" id="KW-0460">Magnesium</keyword>
<comment type="similarity">
    <text evidence="7 8">Belongs to the PINc/VapC protein family.</text>
</comment>
<keyword evidence="4 8" id="KW-0479">Metal-binding</keyword>
<dbReference type="EC" id="3.1.-.-" evidence="8"/>
<dbReference type="GO" id="GO:0016787">
    <property type="term" value="F:hydrolase activity"/>
    <property type="evidence" value="ECO:0007669"/>
    <property type="project" value="UniProtKB-KW"/>
</dbReference>
<reference evidence="10" key="1">
    <citation type="submission" date="2023-05" db="EMBL/GenBank/DDBJ databases">
        <title>Complete genome sequence of Agrobacterium larrymoorei CFBP5477.</title>
        <authorList>
            <person name="Yen H.-C."/>
            <person name="Chou L."/>
            <person name="Lin Y.-C."/>
            <person name="Lai E.-M."/>
            <person name="Kuo C.-H."/>
        </authorList>
    </citation>
    <scope>NUCLEOTIDE SEQUENCE</scope>
    <source>
        <strain evidence="10">CFBP5477</strain>
    </source>
</reference>
<evidence type="ECO:0000256" key="1">
    <source>
        <dbReference type="ARBA" id="ARBA00001946"/>
    </source>
</evidence>
<keyword evidence="2 8" id="KW-1277">Toxin-antitoxin system</keyword>
<dbReference type="SUPFAM" id="SSF88723">
    <property type="entry name" value="PIN domain-like"/>
    <property type="match status" value="1"/>
</dbReference>
<dbReference type="GO" id="GO:0090729">
    <property type="term" value="F:toxin activity"/>
    <property type="evidence" value="ECO:0007669"/>
    <property type="project" value="UniProtKB-KW"/>
</dbReference>
<dbReference type="PANTHER" id="PTHR33653:SF1">
    <property type="entry name" value="RIBONUCLEASE VAPC2"/>
    <property type="match status" value="1"/>
</dbReference>
<keyword evidence="8" id="KW-0800">Toxin</keyword>
<evidence type="ECO:0000256" key="8">
    <source>
        <dbReference type="HAMAP-Rule" id="MF_00265"/>
    </source>
</evidence>
<dbReference type="InterPro" id="IPR050556">
    <property type="entry name" value="Type_II_TA_system_RNase"/>
</dbReference>
<dbReference type="PANTHER" id="PTHR33653">
    <property type="entry name" value="RIBONUCLEASE VAPC2"/>
    <property type="match status" value="1"/>
</dbReference>
<dbReference type="InterPro" id="IPR002716">
    <property type="entry name" value="PIN_dom"/>
</dbReference>
<gene>
    <name evidence="8" type="primary">vapC</name>
    <name evidence="10" type="ORF">CFBP5477_008255</name>
</gene>
<dbReference type="GO" id="GO:0004540">
    <property type="term" value="F:RNA nuclease activity"/>
    <property type="evidence" value="ECO:0007669"/>
    <property type="project" value="InterPro"/>
</dbReference>
<sequence>MSNGLLIDTNIISVFSPDQKEKPSDDVKAWFHEQGEADTLYLSIMTVAEIEKGTRSLHRRGGTERAKRLNAWLDFILESFDDRILDVDPVVARIAGALEDAAIAKGRHPGLGDVIIAATAKAYDLTVITANMKHFIPLGVACDLPAILKPTKENEIKTPLF</sequence>
<dbReference type="CDD" id="cd18746">
    <property type="entry name" value="PIN_VapC4-5_FitB-like"/>
    <property type="match status" value="1"/>
</dbReference>
<evidence type="ECO:0000256" key="3">
    <source>
        <dbReference type="ARBA" id="ARBA00022722"/>
    </source>
</evidence>
<organism evidence="10 11">
    <name type="scientific">Agrobacterium larrymoorei</name>
    <dbReference type="NCBI Taxonomy" id="160699"/>
    <lineage>
        <taxon>Bacteria</taxon>
        <taxon>Pseudomonadati</taxon>
        <taxon>Pseudomonadota</taxon>
        <taxon>Alphaproteobacteria</taxon>
        <taxon>Hyphomicrobiales</taxon>
        <taxon>Rhizobiaceae</taxon>
        <taxon>Rhizobium/Agrobacterium group</taxon>
        <taxon>Agrobacterium</taxon>
    </lineage>
</organism>
<dbReference type="GO" id="GO:0000287">
    <property type="term" value="F:magnesium ion binding"/>
    <property type="evidence" value="ECO:0007669"/>
    <property type="project" value="UniProtKB-UniRule"/>
</dbReference>
<evidence type="ECO:0000256" key="4">
    <source>
        <dbReference type="ARBA" id="ARBA00022723"/>
    </source>
</evidence>
<evidence type="ECO:0000256" key="2">
    <source>
        <dbReference type="ARBA" id="ARBA00022649"/>
    </source>
</evidence>